<protein>
    <submittedName>
        <fullName evidence="1">Uncharacterized protein</fullName>
    </submittedName>
</protein>
<organism evidence="1 2">
    <name type="scientific">Methylovulum psychrotolerans</name>
    <dbReference type="NCBI Taxonomy" id="1704499"/>
    <lineage>
        <taxon>Bacteria</taxon>
        <taxon>Pseudomonadati</taxon>
        <taxon>Pseudomonadota</taxon>
        <taxon>Gammaproteobacteria</taxon>
        <taxon>Methylococcales</taxon>
        <taxon>Methylococcaceae</taxon>
        <taxon>Methylovulum</taxon>
    </lineage>
</organism>
<evidence type="ECO:0000313" key="2">
    <source>
        <dbReference type="Proteomes" id="UP000197019"/>
    </source>
</evidence>
<proteinExistence type="predicted"/>
<keyword evidence="2" id="KW-1185">Reference proteome</keyword>
<dbReference type="Proteomes" id="UP000197019">
    <property type="component" value="Chromosome"/>
</dbReference>
<dbReference type="EMBL" id="CP022129">
    <property type="protein sequence ID" value="ASF47742.1"/>
    <property type="molecule type" value="Genomic_DNA"/>
</dbReference>
<reference evidence="1 2" key="1">
    <citation type="submission" date="2017-06" db="EMBL/GenBank/DDBJ databases">
        <title>Genome Sequencing of the methanotroph Methylovulum psychrotolerants str. HV10-M2 isolated from a high-altitude environment.</title>
        <authorList>
            <person name="Mateos-Rivera A."/>
        </authorList>
    </citation>
    <scope>NUCLEOTIDE SEQUENCE [LARGE SCALE GENOMIC DNA]</scope>
    <source>
        <strain evidence="1 2">HV10_M2</strain>
    </source>
</reference>
<evidence type="ECO:0000313" key="1">
    <source>
        <dbReference type="EMBL" id="ASF47742.1"/>
    </source>
</evidence>
<accession>A0A1Z4C2J3</accession>
<dbReference type="RefSeq" id="WP_088620612.1">
    <property type="nucleotide sequence ID" value="NZ_CP022129.1"/>
</dbReference>
<name>A0A1Z4C2J3_9GAMM</name>
<sequence length="137" mass="15346">MQITITVPDTLPKERLQQRIQELEQSLLTEAKFFAVFVKQQAVTDDPWTNPAIALPTVDAGIEDFALNHDHYLQAQAIGASENADLSPPTLKEADTSLSAGTALQNFLKKYEADPIDIDTRIFEKDRATETDRDFKL</sequence>
<dbReference type="OrthoDB" id="2389872at2"/>
<dbReference type="KEGG" id="mpsy:CEK71_17645"/>
<dbReference type="AlphaFoldDB" id="A0A1Z4C2J3"/>
<gene>
    <name evidence="1" type="ORF">CEK71_17645</name>
</gene>